<dbReference type="SUPFAM" id="SSF81383">
    <property type="entry name" value="F-box domain"/>
    <property type="match status" value="1"/>
</dbReference>
<dbReference type="SMART" id="SM00256">
    <property type="entry name" value="FBOX"/>
    <property type="match status" value="1"/>
</dbReference>
<feature type="compositionally biased region" description="Polar residues" evidence="1">
    <location>
        <begin position="61"/>
        <end position="70"/>
    </location>
</feature>
<reference evidence="3 4" key="1">
    <citation type="submission" date="2015-09" db="EMBL/GenBank/DDBJ databases">
        <title>Draft genome of a European isolate of the apple canker pathogen Neonectria ditissima.</title>
        <authorList>
            <person name="Gomez-Cortecero A."/>
            <person name="Harrison R.J."/>
            <person name="Armitage A.D."/>
        </authorList>
    </citation>
    <scope>NUCLEOTIDE SEQUENCE [LARGE SCALE GENOMIC DNA]</scope>
    <source>
        <strain evidence="3 4">R09/05</strain>
    </source>
</reference>
<protein>
    <recommendedName>
        <fullName evidence="2">F-box domain-containing protein</fullName>
    </recommendedName>
</protein>
<dbReference type="OrthoDB" id="3219396at2759"/>
<sequence>MVESEIATLTVRIPDHGLCLIRSGDIDSRAEPDGKSGTEKKGIEGAQPDRTPQRRPFRTPLHTSQTTKPIRSDRINTLVQSANSLQPTLEAGLFHQDRAQAGSLVPASSTGPPPSLARAMPESGQPPQSWDELPDEILLQIFCYLEPHYLPRLQLVSRKLRHVCLDHELWKRHCFERSSWYHFLQNRRRFYAASSEASSNPYSAKALQNDRTNSDEVVYDMPSPIEAEPHHRNREHMEFLQDLANWDPAFPNERVSWYDEYIQRHGPTCINWLQTPQLQVGGLKHSIEARGMALYGPNNDDDGLGTLLAVSPLDDGSVCLWDVNGSRGKRGAIVATSRPDILFNDRRGNDNARRSKRIDTGVTECVSVNNNGHRAFFAVQSHLIEVDLNRLEVVSRESFEWSITTLSQIHDGVPLTVGTSLGIHLHDFRARANVNHDVIERVDDLGREEESPFKAIFDPKPLPPYASLSQPTPISILHLPRAGNEEMVSDDIYVAGRFSNILHYDRRKFPKIMGSIYSGSRLSSLAALPYPFSTLDYEVRRRGELSADRVAECKAIGDGRTLIAGGEYKTKGSLELYGLTSAAHSDGSAVLQNSTMKNRYKAASSIILSVANHGTKIAFSDGAGLIKWFERDGHTECRRIKIGHSDVQTQPSLFASMPGSDDLARKILSTKARQGRERPNEDNVLFWTGEKLGMVSFTGDPLFTEEDFGEANLGKVAEEEERSRYSERIREALDRQANEARFVRGLGVDTTRE</sequence>
<evidence type="ECO:0000256" key="1">
    <source>
        <dbReference type="SAM" id="MobiDB-lite"/>
    </source>
</evidence>
<proteinExistence type="predicted"/>
<feature type="region of interest" description="Disordered" evidence="1">
    <location>
        <begin position="103"/>
        <end position="129"/>
    </location>
</feature>
<dbReference type="InterPro" id="IPR001810">
    <property type="entry name" value="F-box_dom"/>
</dbReference>
<keyword evidence="4" id="KW-1185">Reference proteome</keyword>
<dbReference type="PROSITE" id="PS50181">
    <property type="entry name" value="FBOX"/>
    <property type="match status" value="1"/>
</dbReference>
<feature type="region of interest" description="Disordered" evidence="1">
    <location>
        <begin position="24"/>
        <end position="70"/>
    </location>
</feature>
<name>A0A0P7B3A9_9HYPO</name>
<dbReference type="Proteomes" id="UP000050424">
    <property type="component" value="Unassembled WGS sequence"/>
</dbReference>
<dbReference type="SUPFAM" id="SSF50978">
    <property type="entry name" value="WD40 repeat-like"/>
    <property type="match status" value="1"/>
</dbReference>
<evidence type="ECO:0000313" key="3">
    <source>
        <dbReference type="EMBL" id="KPM34096.1"/>
    </source>
</evidence>
<dbReference type="EMBL" id="LKCW01000402">
    <property type="protein sequence ID" value="KPM34096.1"/>
    <property type="molecule type" value="Genomic_DNA"/>
</dbReference>
<feature type="domain" description="F-box" evidence="2">
    <location>
        <begin position="127"/>
        <end position="173"/>
    </location>
</feature>
<dbReference type="Pfam" id="PF12937">
    <property type="entry name" value="F-box-like"/>
    <property type="match status" value="1"/>
</dbReference>
<accession>A0A0P7B3A9</accession>
<dbReference type="PANTHER" id="PTHR13252">
    <property type="entry name" value="F-BOX ONLY PROTEIN 28"/>
    <property type="match status" value="1"/>
</dbReference>
<organism evidence="3 4">
    <name type="scientific">Neonectria ditissima</name>
    <dbReference type="NCBI Taxonomy" id="78410"/>
    <lineage>
        <taxon>Eukaryota</taxon>
        <taxon>Fungi</taxon>
        <taxon>Dikarya</taxon>
        <taxon>Ascomycota</taxon>
        <taxon>Pezizomycotina</taxon>
        <taxon>Sordariomycetes</taxon>
        <taxon>Hypocreomycetidae</taxon>
        <taxon>Hypocreales</taxon>
        <taxon>Nectriaceae</taxon>
        <taxon>Neonectria</taxon>
    </lineage>
</organism>
<evidence type="ECO:0000313" key="4">
    <source>
        <dbReference type="Proteomes" id="UP000050424"/>
    </source>
</evidence>
<dbReference type="GO" id="GO:0000209">
    <property type="term" value="P:protein polyubiquitination"/>
    <property type="evidence" value="ECO:0007669"/>
    <property type="project" value="TreeGrafter"/>
</dbReference>
<comment type="caution">
    <text evidence="3">The sequence shown here is derived from an EMBL/GenBank/DDBJ whole genome shotgun (WGS) entry which is preliminary data.</text>
</comment>
<dbReference type="Gene3D" id="1.20.1280.50">
    <property type="match status" value="1"/>
</dbReference>
<dbReference type="AlphaFoldDB" id="A0A0P7B3A9"/>
<feature type="compositionally biased region" description="Basic and acidic residues" evidence="1">
    <location>
        <begin position="24"/>
        <end position="43"/>
    </location>
</feature>
<dbReference type="InterPro" id="IPR036047">
    <property type="entry name" value="F-box-like_dom_sf"/>
</dbReference>
<evidence type="ECO:0000259" key="2">
    <source>
        <dbReference type="PROSITE" id="PS50181"/>
    </source>
</evidence>
<dbReference type="PANTHER" id="PTHR13252:SF9">
    <property type="entry name" value="F-BOX ONLY PROTEIN 28"/>
    <property type="match status" value="1"/>
</dbReference>
<dbReference type="InterPro" id="IPR039719">
    <property type="entry name" value="FBXO28"/>
</dbReference>
<dbReference type="InterPro" id="IPR036322">
    <property type="entry name" value="WD40_repeat_dom_sf"/>
</dbReference>
<gene>
    <name evidence="3" type="ORF">AK830_g12472</name>
</gene>
<dbReference type="STRING" id="78410.A0A0P7B3A9"/>